<dbReference type="InterPro" id="IPR036734">
    <property type="entry name" value="Neur_chan_lig-bd_sf"/>
</dbReference>
<gene>
    <name evidence="2" type="ORF">AVEN_63265_1</name>
</gene>
<evidence type="ECO:0000313" key="2">
    <source>
        <dbReference type="EMBL" id="GBO46391.1"/>
    </source>
</evidence>
<protein>
    <recommendedName>
        <fullName evidence="1">Neurotransmitter-gated ion-channel ligand-binding domain-containing protein</fullName>
    </recommendedName>
</protein>
<dbReference type="Gene3D" id="2.70.170.10">
    <property type="entry name" value="Neurotransmitter-gated ion-channel ligand-binding domain"/>
    <property type="match status" value="1"/>
</dbReference>
<dbReference type="Pfam" id="PF02931">
    <property type="entry name" value="Neur_chan_LBD"/>
    <property type="match status" value="1"/>
</dbReference>
<dbReference type="AlphaFoldDB" id="A0A4Y2X9W1"/>
<sequence length="74" mass="8386">MTGSNLLMRLGLLPTIYLVGFQIQIIMATARDENEYRLTKYLLSNYDKSVRPARHTSEPVNVTFGLALTQIIDV</sequence>
<evidence type="ECO:0000259" key="1">
    <source>
        <dbReference type="Pfam" id="PF02931"/>
    </source>
</evidence>
<dbReference type="InterPro" id="IPR006202">
    <property type="entry name" value="Neur_chan_lig-bd"/>
</dbReference>
<keyword evidence="3" id="KW-1185">Reference proteome</keyword>
<reference evidence="2 3" key="1">
    <citation type="journal article" date="2019" name="Sci. Rep.">
        <title>Orb-weaving spider Araneus ventricosus genome elucidates the spidroin gene catalogue.</title>
        <authorList>
            <person name="Kono N."/>
            <person name="Nakamura H."/>
            <person name="Ohtoshi R."/>
            <person name="Moran D.A.P."/>
            <person name="Shinohara A."/>
            <person name="Yoshida Y."/>
            <person name="Fujiwara M."/>
            <person name="Mori M."/>
            <person name="Tomita M."/>
            <person name="Arakawa K."/>
        </authorList>
    </citation>
    <scope>NUCLEOTIDE SEQUENCE [LARGE SCALE GENOMIC DNA]</scope>
</reference>
<dbReference type="SUPFAM" id="SSF63712">
    <property type="entry name" value="Nicotinic receptor ligand binding domain-like"/>
    <property type="match status" value="1"/>
</dbReference>
<dbReference type="Proteomes" id="UP000499080">
    <property type="component" value="Unassembled WGS sequence"/>
</dbReference>
<name>A0A4Y2X9W1_ARAVE</name>
<accession>A0A4Y2X9W1</accession>
<organism evidence="2 3">
    <name type="scientific">Araneus ventricosus</name>
    <name type="common">Orbweaver spider</name>
    <name type="synonym">Epeira ventricosa</name>
    <dbReference type="NCBI Taxonomy" id="182803"/>
    <lineage>
        <taxon>Eukaryota</taxon>
        <taxon>Metazoa</taxon>
        <taxon>Ecdysozoa</taxon>
        <taxon>Arthropoda</taxon>
        <taxon>Chelicerata</taxon>
        <taxon>Arachnida</taxon>
        <taxon>Araneae</taxon>
        <taxon>Araneomorphae</taxon>
        <taxon>Entelegynae</taxon>
        <taxon>Araneoidea</taxon>
        <taxon>Araneidae</taxon>
        <taxon>Araneus</taxon>
    </lineage>
</organism>
<feature type="domain" description="Neurotransmitter-gated ion-channel ligand-binding" evidence="1">
    <location>
        <begin position="35"/>
        <end position="74"/>
    </location>
</feature>
<dbReference type="GO" id="GO:0005230">
    <property type="term" value="F:extracellular ligand-gated monoatomic ion channel activity"/>
    <property type="evidence" value="ECO:0007669"/>
    <property type="project" value="InterPro"/>
</dbReference>
<dbReference type="GO" id="GO:0016020">
    <property type="term" value="C:membrane"/>
    <property type="evidence" value="ECO:0007669"/>
    <property type="project" value="InterPro"/>
</dbReference>
<proteinExistence type="predicted"/>
<feature type="non-terminal residue" evidence="2">
    <location>
        <position position="74"/>
    </location>
</feature>
<dbReference type="OrthoDB" id="6433652at2759"/>
<comment type="caution">
    <text evidence="2">The sequence shown here is derived from an EMBL/GenBank/DDBJ whole genome shotgun (WGS) entry which is preliminary data.</text>
</comment>
<dbReference type="EMBL" id="BGPR01074030">
    <property type="protein sequence ID" value="GBO46391.1"/>
    <property type="molecule type" value="Genomic_DNA"/>
</dbReference>
<evidence type="ECO:0000313" key="3">
    <source>
        <dbReference type="Proteomes" id="UP000499080"/>
    </source>
</evidence>